<sequence length="120" mass="13829">MKQVVLKVNFHDERTRKKIMKTVSGNSGVDSISMDSKDMKLTVTGDVDPVSLVSKLRKHCNADILSVGPPKAPEKRKKNPKKKSLKNKNQRKMIWLSFRSYGLLIRMLKWFHFSIIMSEV</sequence>
<gene>
    <name evidence="8" type="primary">LOC115717056</name>
</gene>
<dbReference type="PANTHER" id="PTHR45811:SF80">
    <property type="entry name" value="COPPER TRANSPORT PROTEIN FAMILY-RELATED"/>
    <property type="match status" value="1"/>
</dbReference>
<evidence type="ECO:0000256" key="6">
    <source>
        <dbReference type="SAM" id="MobiDB-lite"/>
    </source>
</evidence>
<dbReference type="InterPro" id="IPR036163">
    <property type="entry name" value="HMA_dom_sf"/>
</dbReference>
<proteinExistence type="inferred from homology"/>
<evidence type="ECO:0000256" key="4">
    <source>
        <dbReference type="ARBA" id="ARBA00023289"/>
    </source>
</evidence>
<keyword evidence="3" id="KW-0449">Lipoprotein</keyword>
<organism evidence="8 9">
    <name type="scientific">Cannabis sativa</name>
    <name type="common">Hemp</name>
    <name type="synonym">Marijuana</name>
    <dbReference type="NCBI Taxonomy" id="3483"/>
    <lineage>
        <taxon>Eukaryota</taxon>
        <taxon>Viridiplantae</taxon>
        <taxon>Streptophyta</taxon>
        <taxon>Embryophyta</taxon>
        <taxon>Tracheophyta</taxon>
        <taxon>Spermatophyta</taxon>
        <taxon>Magnoliopsida</taxon>
        <taxon>eudicotyledons</taxon>
        <taxon>Gunneridae</taxon>
        <taxon>Pentapetalae</taxon>
        <taxon>rosids</taxon>
        <taxon>fabids</taxon>
        <taxon>Rosales</taxon>
        <taxon>Cannabaceae</taxon>
        <taxon>Cannabis</taxon>
    </lineage>
</organism>
<name>A0A803RA51_CANSA</name>
<feature type="compositionally biased region" description="Basic residues" evidence="6">
    <location>
        <begin position="74"/>
        <end position="88"/>
    </location>
</feature>
<dbReference type="SUPFAM" id="SSF55008">
    <property type="entry name" value="HMA, heavy metal-associated domain"/>
    <property type="match status" value="1"/>
</dbReference>
<keyword evidence="9" id="KW-1185">Reference proteome</keyword>
<keyword evidence="2" id="KW-0479">Metal-binding</keyword>
<protein>
    <recommendedName>
        <fullName evidence="7">HMA domain-containing protein</fullName>
    </recommendedName>
</protein>
<dbReference type="Pfam" id="PF00403">
    <property type="entry name" value="HMA"/>
    <property type="match status" value="1"/>
</dbReference>
<accession>A0A803RA51</accession>
<dbReference type="Gramene" id="novel_model_6930_5bd9a17a.3.5bd9b13d">
    <property type="protein sequence ID" value="cds.novel_model_6930_5bd9a17a.3.5bd9b13d"/>
    <property type="gene ID" value="novel_gene_3657_5bd9a17a"/>
</dbReference>
<dbReference type="PROSITE" id="PS50846">
    <property type="entry name" value="HMA_2"/>
    <property type="match status" value="1"/>
</dbReference>
<dbReference type="AlphaFoldDB" id="A0A803RA51"/>
<feature type="region of interest" description="Disordered" evidence="6">
    <location>
        <begin position="64"/>
        <end position="88"/>
    </location>
</feature>
<dbReference type="Gene3D" id="3.30.70.100">
    <property type="match status" value="1"/>
</dbReference>
<evidence type="ECO:0000256" key="3">
    <source>
        <dbReference type="ARBA" id="ARBA00023288"/>
    </source>
</evidence>
<evidence type="ECO:0000256" key="5">
    <source>
        <dbReference type="ARBA" id="ARBA00024045"/>
    </source>
</evidence>
<evidence type="ECO:0000256" key="2">
    <source>
        <dbReference type="ARBA" id="ARBA00022723"/>
    </source>
</evidence>
<evidence type="ECO:0000259" key="7">
    <source>
        <dbReference type="PROSITE" id="PS50846"/>
    </source>
</evidence>
<dbReference type="GO" id="GO:0046872">
    <property type="term" value="F:metal ion binding"/>
    <property type="evidence" value="ECO:0007669"/>
    <property type="project" value="UniProtKB-KW"/>
</dbReference>
<dbReference type="EnsemblPlants" id="novel_model_6930_5bd9a17a.3.5bd9b13d">
    <property type="protein sequence ID" value="cds.novel_model_6930_5bd9a17a.3.5bd9b13d"/>
    <property type="gene ID" value="novel_gene_3657_5bd9a17a"/>
</dbReference>
<evidence type="ECO:0000313" key="9">
    <source>
        <dbReference type="Proteomes" id="UP000596661"/>
    </source>
</evidence>
<comment type="similarity">
    <text evidence="5">Belongs to the HIPP family.</text>
</comment>
<dbReference type="Proteomes" id="UP000596661">
    <property type="component" value="Unassembled WGS sequence"/>
</dbReference>
<reference evidence="8" key="1">
    <citation type="submission" date="2021-03" db="UniProtKB">
        <authorList>
            <consortium name="EnsemblPlants"/>
        </authorList>
    </citation>
    <scope>IDENTIFICATION</scope>
</reference>
<dbReference type="InterPro" id="IPR006121">
    <property type="entry name" value="HMA_dom"/>
</dbReference>
<dbReference type="PANTHER" id="PTHR45811">
    <property type="entry name" value="COPPER TRANSPORT PROTEIN FAMILY-RELATED"/>
    <property type="match status" value="1"/>
</dbReference>
<keyword evidence="4" id="KW-0636">Prenylation</keyword>
<feature type="domain" description="HMA" evidence="7">
    <location>
        <begin position="1"/>
        <end position="68"/>
    </location>
</feature>
<evidence type="ECO:0000313" key="8">
    <source>
        <dbReference type="EnsemblPlants" id="cds.novel_model_6930_5bd9a17a.3.5bd9b13d"/>
    </source>
</evidence>
<evidence type="ECO:0000256" key="1">
    <source>
        <dbReference type="ARBA" id="ARBA00022481"/>
    </source>
</evidence>
<dbReference type="InterPro" id="IPR051863">
    <property type="entry name" value="HIPP"/>
</dbReference>
<keyword evidence="1" id="KW-0488">Methylation</keyword>